<reference evidence="2" key="2">
    <citation type="journal article" date="2021" name="Genome Biol. Evol.">
        <title>Developing a high-quality reference genome for a parasitic bivalve with doubly uniparental inheritance (Bivalvia: Unionida).</title>
        <authorList>
            <person name="Smith C.H."/>
        </authorList>
    </citation>
    <scope>NUCLEOTIDE SEQUENCE</scope>
    <source>
        <strain evidence="2">CHS0354</strain>
        <tissue evidence="2">Mantle</tissue>
    </source>
</reference>
<comment type="caution">
    <text evidence="2">The sequence shown here is derived from an EMBL/GenBank/DDBJ whole genome shotgun (WGS) entry which is preliminary data.</text>
</comment>
<feature type="domain" description="MAM" evidence="1">
    <location>
        <begin position="161"/>
        <end position="255"/>
    </location>
</feature>
<feature type="domain" description="MAM" evidence="1">
    <location>
        <begin position="1"/>
        <end position="158"/>
    </location>
</feature>
<dbReference type="PANTHER" id="PTHR23282:SF101">
    <property type="entry name" value="MAM DOMAIN-CONTAINING PROTEIN"/>
    <property type="match status" value="1"/>
</dbReference>
<reference evidence="2" key="3">
    <citation type="submission" date="2023-05" db="EMBL/GenBank/DDBJ databases">
        <authorList>
            <person name="Smith C.H."/>
        </authorList>
    </citation>
    <scope>NUCLEOTIDE SEQUENCE</scope>
    <source>
        <strain evidence="2">CHS0354</strain>
        <tissue evidence="2">Mantle</tissue>
    </source>
</reference>
<dbReference type="Proteomes" id="UP001195483">
    <property type="component" value="Unassembled WGS sequence"/>
</dbReference>
<protein>
    <recommendedName>
        <fullName evidence="1">MAM domain-containing protein</fullName>
    </recommendedName>
</protein>
<dbReference type="SMART" id="SM00137">
    <property type="entry name" value="MAM"/>
    <property type="match status" value="1"/>
</dbReference>
<dbReference type="Pfam" id="PF00629">
    <property type="entry name" value="MAM"/>
    <property type="match status" value="1"/>
</dbReference>
<dbReference type="PROSITE" id="PS50060">
    <property type="entry name" value="MAM_2"/>
    <property type="match status" value="2"/>
</dbReference>
<evidence type="ECO:0000259" key="1">
    <source>
        <dbReference type="PROSITE" id="PS50060"/>
    </source>
</evidence>
<keyword evidence="3" id="KW-1185">Reference proteome</keyword>
<dbReference type="EMBL" id="JAEAOA010000457">
    <property type="protein sequence ID" value="KAK3600319.1"/>
    <property type="molecule type" value="Genomic_DNA"/>
</dbReference>
<dbReference type="InterPro" id="IPR000998">
    <property type="entry name" value="MAM_dom"/>
</dbReference>
<dbReference type="PANTHER" id="PTHR23282">
    <property type="entry name" value="APICAL ENDOSOMAL GLYCOPROTEIN PRECURSOR"/>
    <property type="match status" value="1"/>
</dbReference>
<evidence type="ECO:0000313" key="3">
    <source>
        <dbReference type="Proteomes" id="UP001195483"/>
    </source>
</evidence>
<dbReference type="Gene3D" id="2.60.120.200">
    <property type="match status" value="2"/>
</dbReference>
<dbReference type="GO" id="GO:0016020">
    <property type="term" value="C:membrane"/>
    <property type="evidence" value="ECO:0007669"/>
    <property type="project" value="InterPro"/>
</dbReference>
<organism evidence="2 3">
    <name type="scientific">Potamilus streckersoni</name>
    <dbReference type="NCBI Taxonomy" id="2493646"/>
    <lineage>
        <taxon>Eukaryota</taxon>
        <taxon>Metazoa</taxon>
        <taxon>Spiralia</taxon>
        <taxon>Lophotrochozoa</taxon>
        <taxon>Mollusca</taxon>
        <taxon>Bivalvia</taxon>
        <taxon>Autobranchia</taxon>
        <taxon>Heteroconchia</taxon>
        <taxon>Palaeoheterodonta</taxon>
        <taxon>Unionida</taxon>
        <taxon>Unionoidea</taxon>
        <taxon>Unionidae</taxon>
        <taxon>Ambleminae</taxon>
        <taxon>Lampsilini</taxon>
        <taxon>Potamilus</taxon>
    </lineage>
</organism>
<sequence length="261" mass="29216">MCGWNNNSVAWKIGNGSRAKSGTGPTHDHTFKNESGSFLYLDSQAVNASQTQILQSPFVQWKDSCLSFWYHMRGSGIRNLSIYIEKNSTTGPSSTITKSSNRTILWSQEGELDDKWYAVEITIQTEEAFRVLLEGTTIGKTGNIAVDDIKLSKYSCKADDYYMHIDASLGNKNSNAILRHAGLYRSGPACLTFWYHMYGKDMGKLILYTSRNDERITTVWCKSGDQGNNWNFAAVDVEVCPDVSVEFEAIRGNGGQNLQTR</sequence>
<reference evidence="2" key="1">
    <citation type="journal article" date="2021" name="Genome Biol. Evol.">
        <title>A High-Quality Reference Genome for a Parasitic Bivalve with Doubly Uniparental Inheritance (Bivalvia: Unionida).</title>
        <authorList>
            <person name="Smith C.H."/>
        </authorList>
    </citation>
    <scope>NUCLEOTIDE SEQUENCE</scope>
    <source>
        <strain evidence="2">CHS0354</strain>
    </source>
</reference>
<name>A0AAE0SYY8_9BIVA</name>
<accession>A0AAE0SYY8</accession>
<evidence type="ECO:0000313" key="2">
    <source>
        <dbReference type="EMBL" id="KAK3600319.1"/>
    </source>
</evidence>
<gene>
    <name evidence="2" type="ORF">CHS0354_006681</name>
</gene>
<proteinExistence type="predicted"/>
<dbReference type="CDD" id="cd06263">
    <property type="entry name" value="MAM"/>
    <property type="match status" value="2"/>
</dbReference>
<dbReference type="InterPro" id="IPR051560">
    <property type="entry name" value="MAM_domain-containing"/>
</dbReference>
<dbReference type="InterPro" id="IPR013320">
    <property type="entry name" value="ConA-like_dom_sf"/>
</dbReference>
<dbReference type="SUPFAM" id="SSF49899">
    <property type="entry name" value="Concanavalin A-like lectins/glucanases"/>
    <property type="match status" value="2"/>
</dbReference>
<dbReference type="AlphaFoldDB" id="A0AAE0SYY8"/>